<name>A0A9P2LAS8_ACIBA</name>
<dbReference type="RefSeq" id="WP_103891454.1">
    <property type="nucleotide sequence ID" value="NZ_CAJHFX010000001.1"/>
</dbReference>
<reference evidence="1" key="1">
    <citation type="submission" date="2020-12" db="EMBL/GenBank/DDBJ databases">
        <authorList>
            <consortium name="Clinical and Environmental Microbiology Branch: Whole genome sequencing antimicrobial resistance pathogens in the healthcare setting"/>
        </authorList>
    </citation>
    <scope>NUCLEOTIDE SEQUENCE</scope>
    <source>
        <strain evidence="1">2018HL-00813</strain>
    </source>
</reference>
<accession>A0A9P2LAS8</accession>
<protein>
    <submittedName>
        <fullName evidence="1">Uncharacterized protein</fullName>
    </submittedName>
</protein>
<organism evidence="1">
    <name type="scientific">Acinetobacter baumannii</name>
    <dbReference type="NCBI Taxonomy" id="470"/>
    <lineage>
        <taxon>Bacteria</taxon>
        <taxon>Pseudomonadati</taxon>
        <taxon>Pseudomonadota</taxon>
        <taxon>Gammaproteobacteria</taxon>
        <taxon>Moraxellales</taxon>
        <taxon>Moraxellaceae</taxon>
        <taxon>Acinetobacter</taxon>
        <taxon>Acinetobacter calcoaceticus/baumannii complex</taxon>
    </lineage>
</organism>
<evidence type="ECO:0000313" key="1">
    <source>
        <dbReference type="EMBL" id="EGY2378508.1"/>
    </source>
</evidence>
<proteinExistence type="predicted"/>
<dbReference type="AlphaFoldDB" id="A0A9P2LAS8"/>
<comment type="caution">
    <text evidence="1">The sequence shown here is derived from an EMBL/GenBank/DDBJ whole genome shotgun (WGS) entry which is preliminary data.</text>
</comment>
<sequence>MTNSFLDHLIALLGQSNKDKILIDFFVSNNFINSANDLNLPIYDEDGELLDEYNLYISRYKEGLSFIFTDETFFLNYLDKPISGENLYLSTIFFYNEGVEGFSQYKNSLPFNLDFSMKNNDLEDILGIPIFTKDDDNRIIRSQKWAFKDKPYTLYASYTNTGKIRYISLTIPY</sequence>
<gene>
    <name evidence="1" type="ORF">JHZ39_002924</name>
</gene>
<dbReference type="EMBL" id="AAYLMQ010000041">
    <property type="protein sequence ID" value="EGY2378508.1"/>
    <property type="molecule type" value="Genomic_DNA"/>
</dbReference>